<dbReference type="Proteomes" id="UP001165444">
    <property type="component" value="Unassembled WGS sequence"/>
</dbReference>
<feature type="domain" description="Glycoside hydrolase family 2 catalytic" evidence="11">
    <location>
        <begin position="156"/>
        <end position="305"/>
    </location>
</feature>
<keyword evidence="14" id="KW-1185">Reference proteome</keyword>
<dbReference type="SUPFAM" id="SSF74650">
    <property type="entry name" value="Galactose mutarotase-like"/>
    <property type="match status" value="1"/>
</dbReference>
<dbReference type="Pfam" id="PF00703">
    <property type="entry name" value="Glyco_hydro_2"/>
    <property type="match status" value="1"/>
</dbReference>
<dbReference type="InterPro" id="IPR006101">
    <property type="entry name" value="Glyco_hydro_2"/>
</dbReference>
<dbReference type="Pfam" id="PF02929">
    <property type="entry name" value="Bgal_small_N"/>
    <property type="match status" value="1"/>
</dbReference>
<evidence type="ECO:0000259" key="11">
    <source>
        <dbReference type="Pfam" id="PF02836"/>
    </source>
</evidence>
<evidence type="ECO:0000256" key="4">
    <source>
        <dbReference type="ARBA" id="ARBA00011245"/>
    </source>
</evidence>
<evidence type="ECO:0000256" key="3">
    <source>
        <dbReference type="ARBA" id="ARBA00007401"/>
    </source>
</evidence>
<dbReference type="SUPFAM" id="SSF51445">
    <property type="entry name" value="(Trans)glycosidases"/>
    <property type="match status" value="1"/>
</dbReference>
<name>A0ABT0BXY0_9BACT</name>
<dbReference type="PANTHER" id="PTHR46323:SF2">
    <property type="entry name" value="BETA-GALACTOSIDASE"/>
    <property type="match status" value="1"/>
</dbReference>
<dbReference type="PANTHER" id="PTHR46323">
    <property type="entry name" value="BETA-GALACTOSIDASE"/>
    <property type="match status" value="1"/>
</dbReference>
<comment type="similarity">
    <text evidence="3">Belongs to the glycosyl hydrolase 2 family.</text>
</comment>
<dbReference type="Gene3D" id="3.20.20.80">
    <property type="entry name" value="Glycosidases"/>
    <property type="match status" value="1"/>
</dbReference>
<dbReference type="RefSeq" id="WP_243323375.1">
    <property type="nucleotide sequence ID" value="NZ_JAKZMM010000006.1"/>
</dbReference>
<dbReference type="InterPro" id="IPR014718">
    <property type="entry name" value="GH-type_carb-bd"/>
</dbReference>
<organism evidence="13 14">
    <name type="scientific">Parabacteroides faecalis</name>
    <dbReference type="NCBI Taxonomy" id="2924040"/>
    <lineage>
        <taxon>Bacteria</taxon>
        <taxon>Pseudomonadati</taxon>
        <taxon>Bacteroidota</taxon>
        <taxon>Bacteroidia</taxon>
        <taxon>Bacteroidales</taxon>
        <taxon>Tannerellaceae</taxon>
        <taxon>Parabacteroides</taxon>
    </lineage>
</organism>
<evidence type="ECO:0000259" key="12">
    <source>
        <dbReference type="Pfam" id="PF02929"/>
    </source>
</evidence>
<dbReference type="InterPro" id="IPR013783">
    <property type="entry name" value="Ig-like_fold"/>
</dbReference>
<dbReference type="EMBL" id="JAKZMM010000006">
    <property type="protein sequence ID" value="MCJ2379635.1"/>
    <property type="molecule type" value="Genomic_DNA"/>
</dbReference>
<evidence type="ECO:0000313" key="14">
    <source>
        <dbReference type="Proteomes" id="UP001165444"/>
    </source>
</evidence>
<reference evidence="13 14" key="1">
    <citation type="submission" date="2022-03" db="EMBL/GenBank/DDBJ databases">
        <title>Parabacteroides sp. nov. isolated from swine feces.</title>
        <authorList>
            <person name="Bak J.E."/>
        </authorList>
    </citation>
    <scope>NUCLEOTIDE SEQUENCE [LARGE SCALE GENOMIC DNA]</scope>
    <source>
        <strain evidence="13 14">AGMB00274</strain>
    </source>
</reference>
<dbReference type="PRINTS" id="PR00132">
    <property type="entry name" value="GLHYDRLASE2"/>
</dbReference>
<keyword evidence="7" id="KW-0106">Calcium</keyword>
<comment type="cofactor">
    <cofactor evidence="2">
        <name>Ca(2+)</name>
        <dbReference type="ChEBI" id="CHEBI:29108"/>
    </cofactor>
</comment>
<evidence type="ECO:0000256" key="2">
    <source>
        <dbReference type="ARBA" id="ARBA00001913"/>
    </source>
</evidence>
<dbReference type="GO" id="GO:0016787">
    <property type="term" value="F:hydrolase activity"/>
    <property type="evidence" value="ECO:0007669"/>
    <property type="project" value="UniProtKB-KW"/>
</dbReference>
<feature type="domain" description="Beta galactosidase small chain/" evidence="12">
    <location>
        <begin position="553"/>
        <end position="697"/>
    </location>
</feature>
<sequence>MAVAVTSETVADSTSNASRYAVHPLGGISRDLYLFALPETNLSLFHVSTAFDSTYTDATLVAEVDITHEGKTASDKYQLAFELKDAEGRPVRLKDDRLKLRELAAGETEKLTVRFPVTAPRKWDPEHPYLYRLTCRLMDGNRVMQTSVRRVGFRQIEVRGNQVFVNNHPIKLRGACHHEVMPLRGRSVNNDMWRRDVELFREGNVNYLRTSHYPPDEALLEACDELGMFVEVEAPFCWAHEAKVPDALRQDILVNQHLAMVNLNRSHPSVLMWSMGNESNLYAEYFKEAAGLVKQIDPTRPRIFSQWGPDADQGELEVTNHHYPGPEGPDKYRNYSRPVVFDEFCHLNAYNRLELAADPGLRNMWGVLLDRMWNAMYHSQGVLGGAIWAGIDDTFFLPGERAVGYGTWGPIDGWRRPKPEYWGMKKAFSPVKIRLKGNQDADGKLCFEVENRHLFSNLKETRLEWTVGNQHGVVTPDVAPGETGEFTVQLPEEVRSAGTIDWKVIGVRGFEIDAYHFQTLPEPLAQPALLSAGRIQTEETDEAYVIRTISGGFRIDKRNGLLTSSKNNGAVLVKAPELMVLPLNAEGEGIQMVGKDQKFEPYTPVCSRWVARKIGKTGADDDWCIRVEGTYAEAEGYFEYRFRATGEVEVTYHFTLLEAVSPRQVGLVFSLPKTYDHIQWRRRGYWSVYPENHLGSLSGEAVAYDPSLPVSGLAGPSKQPAKAWSFDQTAAGSNLFRATKENIYEATLSGAAASRVKVLSDGTQHIRAWRAGEEIRFLVADYNNAGNDTFLTSHSRLDFRPLKRGDQISGTVTLLIL</sequence>
<accession>A0ABT0BXY0</accession>
<proteinExistence type="inferred from homology"/>
<keyword evidence="6 13" id="KW-0378">Hydrolase</keyword>
<evidence type="ECO:0000256" key="6">
    <source>
        <dbReference type="ARBA" id="ARBA00022801"/>
    </source>
</evidence>
<evidence type="ECO:0000256" key="5">
    <source>
        <dbReference type="ARBA" id="ARBA00012756"/>
    </source>
</evidence>
<feature type="domain" description="Glycoside hydrolase family 2 immunoglobulin-like beta-sandwich" evidence="10">
    <location>
        <begin position="45"/>
        <end position="154"/>
    </location>
</feature>
<dbReference type="EC" id="3.2.1.23" evidence="5"/>
<dbReference type="InterPro" id="IPR006103">
    <property type="entry name" value="Glyco_hydro_2_cat"/>
</dbReference>
<comment type="subunit">
    <text evidence="4">Monomer.</text>
</comment>
<comment type="catalytic activity">
    <reaction evidence="1">
        <text>Hydrolysis of terminal non-reducing beta-D-galactose residues in beta-D-galactosides.</text>
        <dbReference type="EC" id="3.2.1.23"/>
    </reaction>
</comment>
<dbReference type="InterPro" id="IPR017853">
    <property type="entry name" value="GH"/>
</dbReference>
<dbReference type="InterPro" id="IPR050347">
    <property type="entry name" value="Bact_Beta-galactosidase"/>
</dbReference>
<evidence type="ECO:0000259" key="10">
    <source>
        <dbReference type="Pfam" id="PF00703"/>
    </source>
</evidence>
<evidence type="ECO:0000313" key="13">
    <source>
        <dbReference type="EMBL" id="MCJ2379635.1"/>
    </source>
</evidence>
<keyword evidence="8" id="KW-0326">Glycosidase</keyword>
<dbReference type="Gene3D" id="2.70.98.10">
    <property type="match status" value="1"/>
</dbReference>
<evidence type="ECO:0000256" key="1">
    <source>
        <dbReference type="ARBA" id="ARBA00001412"/>
    </source>
</evidence>
<dbReference type="Gene3D" id="2.60.40.10">
    <property type="entry name" value="Immunoglobulins"/>
    <property type="match status" value="1"/>
</dbReference>
<evidence type="ECO:0000256" key="9">
    <source>
        <dbReference type="ARBA" id="ARBA00032230"/>
    </source>
</evidence>
<comment type="caution">
    <text evidence="13">The sequence shown here is derived from an EMBL/GenBank/DDBJ whole genome shotgun (WGS) entry which is preliminary data.</text>
</comment>
<evidence type="ECO:0000256" key="8">
    <source>
        <dbReference type="ARBA" id="ARBA00023295"/>
    </source>
</evidence>
<dbReference type="InterPro" id="IPR011013">
    <property type="entry name" value="Gal_mutarotase_sf_dom"/>
</dbReference>
<evidence type="ECO:0000256" key="7">
    <source>
        <dbReference type="ARBA" id="ARBA00022837"/>
    </source>
</evidence>
<gene>
    <name evidence="13" type="ORF">MUN53_03270</name>
</gene>
<dbReference type="Pfam" id="PF02836">
    <property type="entry name" value="Glyco_hydro_2_C"/>
    <property type="match status" value="1"/>
</dbReference>
<dbReference type="InterPro" id="IPR006102">
    <property type="entry name" value="Ig-like_GH2"/>
</dbReference>
<dbReference type="InterPro" id="IPR004199">
    <property type="entry name" value="B-gal_small/dom_5"/>
</dbReference>
<dbReference type="InterPro" id="IPR036156">
    <property type="entry name" value="Beta-gal/glucu_dom_sf"/>
</dbReference>
<protein>
    <recommendedName>
        <fullName evidence="5">beta-galactosidase</fullName>
        <ecNumber evidence="5">3.2.1.23</ecNumber>
    </recommendedName>
    <alternativeName>
        <fullName evidence="9">Lactase</fullName>
    </alternativeName>
</protein>
<dbReference type="SUPFAM" id="SSF49303">
    <property type="entry name" value="beta-Galactosidase/glucuronidase domain"/>
    <property type="match status" value="2"/>
</dbReference>